<name>A0A644XE61_9ZZZZ</name>
<keyword evidence="1" id="KW-0472">Membrane</keyword>
<protein>
    <submittedName>
        <fullName evidence="2">Uncharacterized protein</fullName>
    </submittedName>
</protein>
<gene>
    <name evidence="2" type="ORF">SDC9_58827</name>
</gene>
<dbReference type="AlphaFoldDB" id="A0A644XE61"/>
<evidence type="ECO:0000256" key="1">
    <source>
        <dbReference type="SAM" id="Phobius"/>
    </source>
</evidence>
<dbReference type="EMBL" id="VSSQ01001977">
    <property type="protein sequence ID" value="MPM12474.1"/>
    <property type="molecule type" value="Genomic_DNA"/>
</dbReference>
<comment type="caution">
    <text evidence="2">The sequence shown here is derived from an EMBL/GenBank/DDBJ whole genome shotgun (WGS) entry which is preliminary data.</text>
</comment>
<proteinExistence type="predicted"/>
<organism evidence="2">
    <name type="scientific">bioreactor metagenome</name>
    <dbReference type="NCBI Taxonomy" id="1076179"/>
    <lineage>
        <taxon>unclassified sequences</taxon>
        <taxon>metagenomes</taxon>
        <taxon>ecological metagenomes</taxon>
    </lineage>
</organism>
<evidence type="ECO:0000313" key="2">
    <source>
        <dbReference type="EMBL" id="MPM12474.1"/>
    </source>
</evidence>
<reference evidence="2" key="1">
    <citation type="submission" date="2019-08" db="EMBL/GenBank/DDBJ databases">
        <authorList>
            <person name="Kucharzyk K."/>
            <person name="Murdoch R.W."/>
            <person name="Higgins S."/>
            <person name="Loffler F."/>
        </authorList>
    </citation>
    <scope>NUCLEOTIDE SEQUENCE</scope>
</reference>
<feature type="transmembrane region" description="Helical" evidence="1">
    <location>
        <begin position="132"/>
        <end position="152"/>
    </location>
</feature>
<keyword evidence="1" id="KW-1133">Transmembrane helix</keyword>
<keyword evidence="1" id="KW-0812">Transmembrane</keyword>
<sequence length="231" mass="25538">MQYPETSGFFAKRADACREAKGCDGLRDGGDSQDTGYIGGQCKDFTNKGKAKIKGKTFIEMETIGKERVMEVLEKYFEATTSLEEEKLLRDYFKKGADPGLEMYAPLFNCFSEEIEALELPSTPVISRPGKYVFRWVSLGAAAALLIFTFVLQLNRGDSLRLFIDGNNVNNKELALSLASDQLQQVNALLGKYKGGSKKLENLNKAGSAISPLGNIEKFLKQNHGEGRLND</sequence>
<accession>A0A644XE61</accession>